<evidence type="ECO:0000313" key="1">
    <source>
        <dbReference type="EMBL" id="MXU86142.1"/>
    </source>
</evidence>
<protein>
    <submittedName>
        <fullName evidence="1">Putative secreted protein</fullName>
    </submittedName>
</protein>
<accession>A0A6B0U0Z5</accession>
<sequence length="89" mass="9690">MFGWSSFSSRAISFMQSTLAFSSASSLILMVLRATRLPSSLQRALYTALKQPLPISCAISNLSKLLYFGCVEVNRSSGGAAWAMSRQFS</sequence>
<proteinExistence type="predicted"/>
<name>A0A6B0U0Z5_IXORI</name>
<organism evidence="1">
    <name type="scientific">Ixodes ricinus</name>
    <name type="common">Common tick</name>
    <name type="synonym">Acarus ricinus</name>
    <dbReference type="NCBI Taxonomy" id="34613"/>
    <lineage>
        <taxon>Eukaryota</taxon>
        <taxon>Metazoa</taxon>
        <taxon>Ecdysozoa</taxon>
        <taxon>Arthropoda</taxon>
        <taxon>Chelicerata</taxon>
        <taxon>Arachnida</taxon>
        <taxon>Acari</taxon>
        <taxon>Parasitiformes</taxon>
        <taxon>Ixodida</taxon>
        <taxon>Ixodoidea</taxon>
        <taxon>Ixodidae</taxon>
        <taxon>Ixodinae</taxon>
        <taxon>Ixodes</taxon>
    </lineage>
</organism>
<dbReference type="EMBL" id="GIFC01004059">
    <property type="protein sequence ID" value="MXU86142.1"/>
    <property type="molecule type" value="Transcribed_RNA"/>
</dbReference>
<dbReference type="AlphaFoldDB" id="A0A6B0U0Z5"/>
<reference evidence="1" key="1">
    <citation type="submission" date="2019-12" db="EMBL/GenBank/DDBJ databases">
        <title>An insight into the sialome of adult female Ixodes ricinus ticks feeding for 6 days.</title>
        <authorList>
            <person name="Perner J."/>
            <person name="Ribeiro J.M.C."/>
        </authorList>
    </citation>
    <scope>NUCLEOTIDE SEQUENCE</scope>
    <source>
        <strain evidence="1">Semi-engorged</strain>
        <tissue evidence="1">Salivary glands</tissue>
    </source>
</reference>